<feature type="domain" description="Potassium channel" evidence="9">
    <location>
        <begin position="113"/>
        <end position="182"/>
    </location>
</feature>
<dbReference type="PANTHER" id="PTHR11003">
    <property type="entry name" value="POTASSIUM CHANNEL, SUBFAMILY K"/>
    <property type="match status" value="1"/>
</dbReference>
<dbReference type="Pfam" id="PF07885">
    <property type="entry name" value="Ion_trans_2"/>
    <property type="match status" value="1"/>
</dbReference>
<dbReference type="GO" id="GO:0015271">
    <property type="term" value="F:outward rectifier potassium channel activity"/>
    <property type="evidence" value="ECO:0007669"/>
    <property type="project" value="TreeGrafter"/>
</dbReference>
<keyword evidence="7" id="KW-0407">Ion channel</keyword>
<evidence type="ECO:0000256" key="8">
    <source>
        <dbReference type="SAM" id="Phobius"/>
    </source>
</evidence>
<feature type="transmembrane region" description="Helical" evidence="8">
    <location>
        <begin position="158"/>
        <end position="175"/>
    </location>
</feature>
<evidence type="ECO:0000256" key="7">
    <source>
        <dbReference type="ARBA" id="ARBA00023303"/>
    </source>
</evidence>
<keyword evidence="2" id="KW-0813">Transport</keyword>
<feature type="transmembrane region" description="Helical" evidence="8">
    <location>
        <begin position="20"/>
        <end position="46"/>
    </location>
</feature>
<proteinExistence type="predicted"/>
<dbReference type="GO" id="GO:0022841">
    <property type="term" value="F:potassium ion leak channel activity"/>
    <property type="evidence" value="ECO:0007669"/>
    <property type="project" value="TreeGrafter"/>
</dbReference>
<keyword evidence="6 8" id="KW-0472">Membrane</keyword>
<evidence type="ECO:0000256" key="2">
    <source>
        <dbReference type="ARBA" id="ARBA00022448"/>
    </source>
</evidence>
<evidence type="ECO:0000313" key="10">
    <source>
        <dbReference type="EMBL" id="TRY67796.1"/>
    </source>
</evidence>
<evidence type="ECO:0000256" key="1">
    <source>
        <dbReference type="ARBA" id="ARBA00004141"/>
    </source>
</evidence>
<dbReference type="Gene3D" id="1.10.287.70">
    <property type="match status" value="1"/>
</dbReference>
<organism evidence="10 11">
    <name type="scientific">Tigriopus californicus</name>
    <name type="common">Marine copepod</name>
    <dbReference type="NCBI Taxonomy" id="6832"/>
    <lineage>
        <taxon>Eukaryota</taxon>
        <taxon>Metazoa</taxon>
        <taxon>Ecdysozoa</taxon>
        <taxon>Arthropoda</taxon>
        <taxon>Crustacea</taxon>
        <taxon>Multicrustacea</taxon>
        <taxon>Hexanauplia</taxon>
        <taxon>Copepoda</taxon>
        <taxon>Harpacticoida</taxon>
        <taxon>Harpacticidae</taxon>
        <taxon>Tigriopus</taxon>
    </lineage>
</organism>
<dbReference type="AlphaFoldDB" id="A0A553NQU0"/>
<sequence length="295" mass="33820">MPSKKYEVYVQKGRPWYKIISGILFSHLGLFVLCILYGVIGAMIFIEIERPAEVSRHELKISKTKEVVTAVNYLKKIFWQYANNEKYNFSRTDFREQVHGDLTTLKNFVISYVNDYGYDGTEEWNYDWVFSKSLLFTITIMTTIGYGHISPKTFGGKLFCIGYALVGIPLLLVFMKDIGDLMADGVRWMYSVYGIFKLAFTVIYCIFGIMLISLALNLMQEQVLEKVRWIASEIGMSSNGNDNEEVVKITKGERLKQTPVDMTGNELDFNEKRHKIAEMEQQADGLALGIVPEEP</sequence>
<dbReference type="InterPro" id="IPR013099">
    <property type="entry name" value="K_chnl_dom"/>
</dbReference>
<reference evidence="10 11" key="1">
    <citation type="journal article" date="2018" name="Nat. Ecol. Evol.">
        <title>Genomic signatures of mitonuclear coevolution across populations of Tigriopus californicus.</title>
        <authorList>
            <person name="Barreto F.S."/>
            <person name="Watson E.T."/>
            <person name="Lima T.G."/>
            <person name="Willett C.S."/>
            <person name="Edmands S."/>
            <person name="Li W."/>
            <person name="Burton R.S."/>
        </authorList>
    </citation>
    <scope>NUCLEOTIDE SEQUENCE [LARGE SCALE GENOMIC DNA]</scope>
    <source>
        <strain evidence="10 11">San Diego</strain>
    </source>
</reference>
<keyword evidence="11" id="KW-1185">Reference proteome</keyword>
<name>A0A553NQU0_TIGCA</name>
<keyword evidence="3 8" id="KW-0812">Transmembrane</keyword>
<evidence type="ECO:0000259" key="9">
    <source>
        <dbReference type="Pfam" id="PF07885"/>
    </source>
</evidence>
<dbReference type="InterPro" id="IPR003280">
    <property type="entry name" value="2pore_dom_K_chnl"/>
</dbReference>
<dbReference type="EMBL" id="VCGU01000011">
    <property type="protein sequence ID" value="TRY67796.1"/>
    <property type="molecule type" value="Genomic_DNA"/>
</dbReference>
<comment type="subcellular location">
    <subcellularLocation>
        <location evidence="1">Membrane</location>
        <topology evidence="1">Multi-pass membrane protein</topology>
    </subcellularLocation>
</comment>
<keyword evidence="4 8" id="KW-1133">Transmembrane helix</keyword>
<feature type="transmembrane region" description="Helical" evidence="8">
    <location>
        <begin position="195"/>
        <end position="218"/>
    </location>
</feature>
<gene>
    <name evidence="10" type="ORF">TCAL_15883</name>
</gene>
<dbReference type="GO" id="GO:0005886">
    <property type="term" value="C:plasma membrane"/>
    <property type="evidence" value="ECO:0007669"/>
    <property type="project" value="TreeGrafter"/>
</dbReference>
<evidence type="ECO:0000256" key="6">
    <source>
        <dbReference type="ARBA" id="ARBA00023136"/>
    </source>
</evidence>
<dbReference type="SUPFAM" id="SSF81324">
    <property type="entry name" value="Voltage-gated potassium channels"/>
    <property type="match status" value="1"/>
</dbReference>
<keyword evidence="5" id="KW-0406">Ion transport</keyword>
<protein>
    <recommendedName>
        <fullName evidence="9">Potassium channel domain-containing protein</fullName>
    </recommendedName>
</protein>
<dbReference type="GO" id="GO:0030322">
    <property type="term" value="P:stabilization of membrane potential"/>
    <property type="evidence" value="ECO:0007669"/>
    <property type="project" value="TreeGrafter"/>
</dbReference>
<feature type="transmembrane region" description="Helical" evidence="8">
    <location>
        <begin position="128"/>
        <end position="146"/>
    </location>
</feature>
<dbReference type="PANTHER" id="PTHR11003:SF334">
    <property type="entry name" value="FI03418P"/>
    <property type="match status" value="1"/>
</dbReference>
<dbReference type="STRING" id="6832.A0A553NQU0"/>
<evidence type="ECO:0000256" key="5">
    <source>
        <dbReference type="ARBA" id="ARBA00023065"/>
    </source>
</evidence>
<evidence type="ECO:0000256" key="3">
    <source>
        <dbReference type="ARBA" id="ARBA00022692"/>
    </source>
</evidence>
<evidence type="ECO:0000256" key="4">
    <source>
        <dbReference type="ARBA" id="ARBA00022989"/>
    </source>
</evidence>
<dbReference type="Proteomes" id="UP000318571">
    <property type="component" value="Chromosome 4"/>
</dbReference>
<dbReference type="OMA" id="ANMFDCL"/>
<evidence type="ECO:0000313" key="11">
    <source>
        <dbReference type="Proteomes" id="UP000318571"/>
    </source>
</evidence>
<accession>A0A553NQU0</accession>
<comment type="caution">
    <text evidence="10">The sequence shown here is derived from an EMBL/GenBank/DDBJ whole genome shotgun (WGS) entry which is preliminary data.</text>
</comment>